<dbReference type="GO" id="GO:0043093">
    <property type="term" value="P:FtsZ-dependent cytokinesis"/>
    <property type="evidence" value="ECO:0007669"/>
    <property type="project" value="UniProtKB-UniRule"/>
</dbReference>
<dbReference type="InterPro" id="IPR011919">
    <property type="entry name" value="Cell_div_ZipA"/>
</dbReference>
<proteinExistence type="inferred from homology"/>
<evidence type="ECO:0000256" key="7">
    <source>
        <dbReference type="ARBA" id="ARBA00023306"/>
    </source>
</evidence>
<keyword evidence="5 8" id="KW-1133">Transmembrane helix</keyword>
<dbReference type="Pfam" id="PF04354">
    <property type="entry name" value="ZipA_C"/>
    <property type="match status" value="1"/>
</dbReference>
<gene>
    <name evidence="8 12" type="primary">zipA</name>
    <name evidence="12" type="ORF">ERW49_00520</name>
</gene>
<dbReference type="SUPFAM" id="SSF64383">
    <property type="entry name" value="Cell-division protein ZipA, C-terminal domain"/>
    <property type="match status" value="1"/>
</dbReference>
<evidence type="ECO:0000256" key="3">
    <source>
        <dbReference type="ARBA" id="ARBA00022618"/>
    </source>
</evidence>
<evidence type="ECO:0000256" key="6">
    <source>
        <dbReference type="ARBA" id="ARBA00023136"/>
    </source>
</evidence>
<dbReference type="RefSeq" id="WP_130086006.1">
    <property type="nucleotide sequence ID" value="NZ_SEZJ01000001.1"/>
</dbReference>
<reference evidence="12 13" key="1">
    <citation type="submission" date="2019-02" db="EMBL/GenBank/DDBJ databases">
        <title>Genome sequences of Aliivibrio finisterrensis strains from farmed Atlantic salmon.</title>
        <authorList>
            <person name="Bowman J.P."/>
        </authorList>
    </citation>
    <scope>NUCLEOTIDE SEQUENCE [LARGE SCALE GENOMIC DNA]</scope>
    <source>
        <strain evidence="12 13">A32</strain>
    </source>
</reference>
<dbReference type="InterPro" id="IPR036765">
    <property type="entry name" value="ZipA_FtsZ-bd_C_sf"/>
</dbReference>
<comment type="subcellular location">
    <subcellularLocation>
        <location evidence="8">Cell inner membrane</location>
        <topology evidence="8">Single-pass type I membrane protein</topology>
    </subcellularLocation>
    <text evidence="8">Localizes to the Z ring in an FtsZ-dependent manner.</text>
</comment>
<accession>A0A4Q5KRR3</accession>
<evidence type="ECO:0000256" key="10">
    <source>
        <dbReference type="SAM" id="MobiDB-lite"/>
    </source>
</evidence>
<dbReference type="InterPro" id="IPR007449">
    <property type="entry name" value="ZipA_FtsZ-bd_C"/>
</dbReference>
<dbReference type="PANTHER" id="PTHR38685">
    <property type="entry name" value="CELL DIVISION PROTEIN ZIPA"/>
    <property type="match status" value="1"/>
</dbReference>
<comment type="similarity">
    <text evidence="8 9">Belongs to the ZipA family.</text>
</comment>
<evidence type="ECO:0000259" key="11">
    <source>
        <dbReference type="SMART" id="SM00771"/>
    </source>
</evidence>
<evidence type="ECO:0000256" key="8">
    <source>
        <dbReference type="HAMAP-Rule" id="MF_00509"/>
    </source>
</evidence>
<evidence type="ECO:0000313" key="13">
    <source>
        <dbReference type="Proteomes" id="UP000293465"/>
    </source>
</evidence>
<dbReference type="GO" id="GO:0032153">
    <property type="term" value="C:cell division site"/>
    <property type="evidence" value="ECO:0007669"/>
    <property type="project" value="UniProtKB-UniRule"/>
</dbReference>
<dbReference type="NCBIfam" id="TIGR02205">
    <property type="entry name" value="septum_zipA"/>
    <property type="match status" value="1"/>
</dbReference>
<dbReference type="PANTHER" id="PTHR38685:SF1">
    <property type="entry name" value="CELL DIVISION PROTEIN ZIPA"/>
    <property type="match status" value="1"/>
</dbReference>
<comment type="function">
    <text evidence="8 9">Essential cell division protein that stabilizes the FtsZ protofilaments by cross-linking them and that serves as a cytoplasmic membrane anchor for the Z ring. Also required for the recruitment to the septal ring of downstream cell division proteins.</text>
</comment>
<name>A0A4Q5KRR3_9GAMM</name>
<feature type="region of interest" description="Disordered" evidence="10">
    <location>
        <begin position="46"/>
        <end position="81"/>
    </location>
</feature>
<dbReference type="OrthoDB" id="7054914at2"/>
<organism evidence="12 13">
    <name type="scientific">Aliivibrio finisterrensis</name>
    <dbReference type="NCBI Taxonomy" id="511998"/>
    <lineage>
        <taxon>Bacteria</taxon>
        <taxon>Pseudomonadati</taxon>
        <taxon>Pseudomonadota</taxon>
        <taxon>Gammaproteobacteria</taxon>
        <taxon>Vibrionales</taxon>
        <taxon>Vibrionaceae</taxon>
        <taxon>Aliivibrio</taxon>
    </lineage>
</organism>
<comment type="caution">
    <text evidence="12">The sequence shown here is derived from an EMBL/GenBank/DDBJ whole genome shotgun (WGS) entry which is preliminary data.</text>
</comment>
<evidence type="ECO:0000313" key="12">
    <source>
        <dbReference type="EMBL" id="RYU48482.1"/>
    </source>
</evidence>
<feature type="domain" description="ZipA C-terminal FtsZ-binding" evidence="11">
    <location>
        <begin position="179"/>
        <end position="309"/>
    </location>
</feature>
<comment type="subunit">
    <text evidence="8">Interacts with FtsZ via their C-terminal domains.</text>
</comment>
<dbReference type="AlphaFoldDB" id="A0A4Q5KRR3"/>
<dbReference type="EMBL" id="SEZJ01000001">
    <property type="protein sequence ID" value="RYU48482.1"/>
    <property type="molecule type" value="Genomic_DNA"/>
</dbReference>
<keyword evidence="3 8" id="KW-0132">Cell division</keyword>
<dbReference type="Proteomes" id="UP000293465">
    <property type="component" value="Unassembled WGS sequence"/>
</dbReference>
<dbReference type="SMART" id="SM00771">
    <property type="entry name" value="ZipA_C"/>
    <property type="match status" value="1"/>
</dbReference>
<protein>
    <recommendedName>
        <fullName evidence="8 9">Cell division protein ZipA</fullName>
    </recommendedName>
</protein>
<keyword evidence="2 8" id="KW-0997">Cell inner membrane</keyword>
<dbReference type="Gene3D" id="3.30.1400.10">
    <property type="entry name" value="ZipA, C-terminal FtsZ-binding domain"/>
    <property type="match status" value="1"/>
</dbReference>
<keyword evidence="6 8" id="KW-0472">Membrane</keyword>
<keyword evidence="7 8" id="KW-0131">Cell cycle</keyword>
<keyword evidence="1 8" id="KW-1003">Cell membrane</keyword>
<dbReference type="GO" id="GO:0000917">
    <property type="term" value="P:division septum assembly"/>
    <property type="evidence" value="ECO:0007669"/>
    <property type="project" value="TreeGrafter"/>
</dbReference>
<evidence type="ECO:0000256" key="1">
    <source>
        <dbReference type="ARBA" id="ARBA00022475"/>
    </source>
</evidence>
<sequence length="315" mass="35142">MQELRLVLILVGALAIAALLFHGLWTSRKETNSKFGKKVDIDFDIDEEQPTPERSFAKSKDDIAAPKERKEPAFAREEPAFSNDPLFDYEEQIIESNKPEPISESFIDEPVVQTSNKVIDEPTVTVKEEPTISFSAIDDAVVAPKEEPQIISQPEEVTVVVPEPIIEPIQEPEPEPEVKEDAIIINVHGMGSERFNGSRLFNSLEQNGLVFGDMAIYHRHSDLSGAGKVLFSVANMVSPGHFQVPEGEEFSTPGISFFLPLPCHGEAEHNFKLMLQTAQLVSSELGGNILDEKRDMLTPNKIDEYKQRVKVFCAK</sequence>
<dbReference type="HAMAP" id="MF_00509">
    <property type="entry name" value="ZipA"/>
    <property type="match status" value="1"/>
</dbReference>
<evidence type="ECO:0000256" key="4">
    <source>
        <dbReference type="ARBA" id="ARBA00022692"/>
    </source>
</evidence>
<feature type="compositionally biased region" description="Basic and acidic residues" evidence="10">
    <location>
        <begin position="55"/>
        <end position="79"/>
    </location>
</feature>
<evidence type="ECO:0000256" key="2">
    <source>
        <dbReference type="ARBA" id="ARBA00022519"/>
    </source>
</evidence>
<evidence type="ECO:0000256" key="5">
    <source>
        <dbReference type="ARBA" id="ARBA00022989"/>
    </source>
</evidence>
<dbReference type="GeneID" id="56273494"/>
<evidence type="ECO:0000256" key="9">
    <source>
        <dbReference type="RuleBase" id="RU003612"/>
    </source>
</evidence>
<keyword evidence="4 8" id="KW-0812">Transmembrane</keyword>
<dbReference type="GO" id="GO:0005886">
    <property type="term" value="C:plasma membrane"/>
    <property type="evidence" value="ECO:0007669"/>
    <property type="project" value="UniProtKB-SubCell"/>
</dbReference>